<proteinExistence type="predicted"/>
<gene>
    <name evidence="2" type="ORF">HHU12_27840</name>
</gene>
<keyword evidence="3" id="KW-1185">Reference proteome</keyword>
<organism evidence="2 3">
    <name type="scientific">Flammeovirga aprica JL-4</name>
    <dbReference type="NCBI Taxonomy" id="694437"/>
    <lineage>
        <taxon>Bacteria</taxon>
        <taxon>Pseudomonadati</taxon>
        <taxon>Bacteroidota</taxon>
        <taxon>Cytophagia</taxon>
        <taxon>Cytophagales</taxon>
        <taxon>Flammeovirgaceae</taxon>
        <taxon>Flammeovirga</taxon>
    </lineage>
</organism>
<evidence type="ECO:0000313" key="2">
    <source>
        <dbReference type="EMBL" id="NME71809.1"/>
    </source>
</evidence>
<dbReference type="EMBL" id="JABANE010000116">
    <property type="protein sequence ID" value="NME71809.1"/>
    <property type="molecule type" value="Genomic_DNA"/>
</dbReference>
<evidence type="ECO:0000256" key="1">
    <source>
        <dbReference type="SAM" id="Coils"/>
    </source>
</evidence>
<name>A0A7X9S003_9BACT</name>
<dbReference type="AlphaFoldDB" id="A0A7X9S003"/>
<dbReference type="RefSeq" id="WP_169660015.1">
    <property type="nucleotide sequence ID" value="NZ_JABANE010000116.1"/>
</dbReference>
<accession>A0A7X9S003</accession>
<protein>
    <submittedName>
        <fullName evidence="2">Uncharacterized protein</fullName>
    </submittedName>
</protein>
<reference evidence="2 3" key="1">
    <citation type="submission" date="2020-04" db="EMBL/GenBank/DDBJ databases">
        <title>Flammeovirga sp. SR4, a novel species isolated from seawater.</title>
        <authorList>
            <person name="Wang X."/>
        </authorList>
    </citation>
    <scope>NUCLEOTIDE SEQUENCE [LARGE SCALE GENOMIC DNA]</scope>
    <source>
        <strain evidence="2 3">ATCC 23126</strain>
    </source>
</reference>
<keyword evidence="1" id="KW-0175">Coiled coil</keyword>
<sequence>MGLSFNAETVRDDLPKLVNKLKSDIEKDEVGFRKELNHHSKAILNNMIADPNDWNITTLMLDKLGNKLFNFAFNPEDIDNIDNREFLFSILYLFYSEFNLKKNKQLSGDAALNLEAFVAQNSTSLGERANNLIKQYQLILPALIFKETFNDSTINGIIDYKERLIDSERTLEKLDSKLKKREEKIQELDDALKEKEIAFNFVVTTHRH</sequence>
<feature type="coiled-coil region" evidence="1">
    <location>
        <begin position="157"/>
        <end position="198"/>
    </location>
</feature>
<comment type="caution">
    <text evidence="2">The sequence shown here is derived from an EMBL/GenBank/DDBJ whole genome shotgun (WGS) entry which is preliminary data.</text>
</comment>
<dbReference type="Proteomes" id="UP000576082">
    <property type="component" value="Unassembled WGS sequence"/>
</dbReference>
<evidence type="ECO:0000313" key="3">
    <source>
        <dbReference type="Proteomes" id="UP000576082"/>
    </source>
</evidence>